<dbReference type="STRING" id="27349.A0A0L6U878"/>
<name>A0A0L6U878_9BASI</name>
<dbReference type="VEuPathDB" id="FungiDB:VP01_9650g1"/>
<organism evidence="2 3">
    <name type="scientific">Puccinia sorghi</name>
    <dbReference type="NCBI Taxonomy" id="27349"/>
    <lineage>
        <taxon>Eukaryota</taxon>
        <taxon>Fungi</taxon>
        <taxon>Dikarya</taxon>
        <taxon>Basidiomycota</taxon>
        <taxon>Pucciniomycotina</taxon>
        <taxon>Pucciniomycetes</taxon>
        <taxon>Pucciniales</taxon>
        <taxon>Pucciniaceae</taxon>
        <taxon>Puccinia</taxon>
    </lineage>
</organism>
<dbReference type="Pfam" id="PF13892">
    <property type="entry name" value="DBINO"/>
    <property type="match status" value="1"/>
</dbReference>
<dbReference type="EMBL" id="LAVV01015326">
    <property type="protein sequence ID" value="KNZ43980.1"/>
    <property type="molecule type" value="Genomic_DNA"/>
</dbReference>
<dbReference type="InterPro" id="IPR020838">
    <property type="entry name" value="DBINO"/>
</dbReference>
<dbReference type="Proteomes" id="UP000037035">
    <property type="component" value="Unassembled WGS sequence"/>
</dbReference>
<keyword evidence="3" id="KW-1185">Reference proteome</keyword>
<evidence type="ECO:0000313" key="2">
    <source>
        <dbReference type="EMBL" id="KNZ43980.1"/>
    </source>
</evidence>
<gene>
    <name evidence="2" type="ORF">VP01_9650g1</name>
</gene>
<proteinExistence type="predicted"/>
<comment type="caution">
    <text evidence="2">The sequence shown here is derived from an EMBL/GenBank/DDBJ whole genome shotgun (WGS) entry which is preliminary data.</text>
</comment>
<accession>A0A0L6U878</accession>
<dbReference type="GO" id="GO:0003677">
    <property type="term" value="F:DNA binding"/>
    <property type="evidence" value="ECO:0007669"/>
    <property type="project" value="InterPro"/>
</dbReference>
<feature type="domain" description="DBINO" evidence="1">
    <location>
        <begin position="144"/>
        <end position="213"/>
    </location>
</feature>
<evidence type="ECO:0000259" key="1">
    <source>
        <dbReference type="Pfam" id="PF13892"/>
    </source>
</evidence>
<reference evidence="2 3" key="1">
    <citation type="submission" date="2015-08" db="EMBL/GenBank/DDBJ databases">
        <title>Next Generation Sequencing and Analysis of the Genome of Puccinia sorghi L Schw, the Causal Agent of Maize Common Rust.</title>
        <authorList>
            <person name="Rochi L."/>
            <person name="Burguener G."/>
            <person name="Darino M."/>
            <person name="Turjanski A."/>
            <person name="Kreff E."/>
            <person name="Dieguez M.J."/>
            <person name="Sacco F."/>
        </authorList>
    </citation>
    <scope>NUCLEOTIDE SEQUENCE [LARGE SCALE GENOMIC DNA]</scope>
    <source>
        <strain evidence="2 3">RO10H11247</strain>
    </source>
</reference>
<dbReference type="AlphaFoldDB" id="A0A0L6U878"/>
<evidence type="ECO:0000313" key="3">
    <source>
        <dbReference type="Proteomes" id="UP000037035"/>
    </source>
</evidence>
<sequence>MRTLSNLIQHRSTNILPLPHALLPVHLIFKLHTKPSVGCHHHKLIWRAKRALHMAMASHPHYYALLPKLLKWLSKPQTLTRRVTTLHHPLRLKPRHLPAWGHDLPYDTQPCQHLPDQRDMWLPLRERVVANPRVLATKSWDAIEEGQRQIWLSIAHKDLPRVSKTQQAASLSRTLYSKRLSALVGREAHSIIARTKASKEVQIIARRIMQEVCV</sequence>
<protein>
    <submittedName>
        <fullName evidence="2">Adenosinetriphosphatase</fullName>
    </submittedName>
</protein>